<dbReference type="InterPro" id="IPR000571">
    <property type="entry name" value="Znf_CCCH"/>
</dbReference>
<dbReference type="GO" id="GO:0003677">
    <property type="term" value="F:DNA binding"/>
    <property type="evidence" value="ECO:0007669"/>
    <property type="project" value="UniProtKB-KW"/>
</dbReference>
<dbReference type="RefSeq" id="XP_022997031.1">
    <property type="nucleotide sequence ID" value="XM_023141263.1"/>
</dbReference>
<feature type="region of interest" description="Disordered" evidence="6">
    <location>
        <begin position="324"/>
        <end position="359"/>
    </location>
</feature>
<keyword evidence="3 5" id="KW-0862">Zinc</keyword>
<dbReference type="GeneID" id="111492081"/>
<sequence>MRGLHKGKRVSWASDLNLRQVRLFLSEDCPSQVGLGAQDHLQAKASWLLHSTGSGSDDTLPPGFEVAHSENQSQIKLSQIPVNQWRCPPKFVLNLTWQVVVGEESREVVVENQREMRVLEAVYPRPSAIPPKLITSFAPYSFCFGIGLFAILYTENPFGSHPYSPSVVADSERANVDDSQTPLIPITPVEDEDATTETSSDYASPASVLNTSAQPSPFTPAGRSTSQHVLLNAMSSTSSVSSMAGMDLGNKHDVVAAASAALGALVKSNEIGNSIDRELLVNILNNPKMIEQLVVDSGVVTSTQKPISSSDPQLVHMPMSETNATMTPPFFSQPNGGSVAPVPNAHPSSRGVPVSSSLPSNGAPLKDLNYYKSLIQQHGGERQDDPPRQQQFPNRHNQLLGTNQEFLQNQPSREAKFKIMKPCIYFNSPRGCRHGSNCAYQHDPVFQQRSSSVSEMPTSAKRTKIDREISS</sequence>
<feature type="compositionally biased region" description="Polar residues" evidence="6">
    <location>
        <begin position="196"/>
        <end position="224"/>
    </location>
</feature>
<dbReference type="Proteomes" id="UP000504608">
    <property type="component" value="Unplaced"/>
</dbReference>
<dbReference type="PANTHER" id="PTHR33400:SF2">
    <property type="entry name" value="ZINC FINGER CCCH DOMAIN-CONTAINING PROTEIN 6"/>
    <property type="match status" value="1"/>
</dbReference>
<dbReference type="GO" id="GO:0008270">
    <property type="term" value="F:zinc ion binding"/>
    <property type="evidence" value="ECO:0007669"/>
    <property type="project" value="UniProtKB-KW"/>
</dbReference>
<dbReference type="KEGG" id="cmax:111492081"/>
<evidence type="ECO:0000256" key="5">
    <source>
        <dbReference type="PROSITE-ProRule" id="PRU00723"/>
    </source>
</evidence>
<evidence type="ECO:0000256" key="3">
    <source>
        <dbReference type="ARBA" id="ARBA00022833"/>
    </source>
</evidence>
<dbReference type="InterPro" id="IPR036855">
    <property type="entry name" value="Znf_CCCH_sf"/>
</dbReference>
<evidence type="ECO:0000259" key="7">
    <source>
        <dbReference type="PROSITE" id="PS50103"/>
    </source>
</evidence>
<dbReference type="OrthoDB" id="1928519at2759"/>
<dbReference type="SUPFAM" id="SSF90229">
    <property type="entry name" value="CCCH zinc finger"/>
    <property type="match status" value="1"/>
</dbReference>
<accession>A0A6J1K6C9</accession>
<feature type="region of interest" description="Disordered" evidence="6">
    <location>
        <begin position="178"/>
        <end position="224"/>
    </location>
</feature>
<dbReference type="PROSITE" id="PS50103">
    <property type="entry name" value="ZF_C3H1"/>
    <property type="match status" value="1"/>
</dbReference>
<feature type="compositionally biased region" description="Polar residues" evidence="6">
    <location>
        <begin position="324"/>
        <end position="336"/>
    </location>
</feature>
<feature type="domain" description="C3H1-type" evidence="7">
    <location>
        <begin position="417"/>
        <end position="445"/>
    </location>
</feature>
<dbReference type="PANTHER" id="PTHR33400">
    <property type="entry name" value="ZINC FINGER CCCH DOMAIN-CONTAINING PROTEIN 6-RELATED"/>
    <property type="match status" value="1"/>
</dbReference>
<evidence type="ECO:0000313" key="8">
    <source>
        <dbReference type="Proteomes" id="UP000504608"/>
    </source>
</evidence>
<gene>
    <name evidence="9" type="primary">LOC111492081</name>
</gene>
<keyword evidence="4" id="KW-0238">DNA-binding</keyword>
<feature type="region of interest" description="Disordered" evidence="6">
    <location>
        <begin position="447"/>
        <end position="471"/>
    </location>
</feature>
<evidence type="ECO:0000256" key="1">
    <source>
        <dbReference type="ARBA" id="ARBA00022723"/>
    </source>
</evidence>
<dbReference type="AlphaFoldDB" id="A0A6J1K6C9"/>
<proteinExistence type="predicted"/>
<keyword evidence="2 5" id="KW-0863">Zinc-finger</keyword>
<name>A0A6J1K6C9_CUCMA</name>
<evidence type="ECO:0000256" key="2">
    <source>
        <dbReference type="ARBA" id="ARBA00022771"/>
    </source>
</evidence>
<feature type="compositionally biased region" description="Polar residues" evidence="6">
    <location>
        <begin position="447"/>
        <end position="457"/>
    </location>
</feature>
<keyword evidence="8" id="KW-1185">Reference proteome</keyword>
<evidence type="ECO:0000313" key="9">
    <source>
        <dbReference type="RefSeq" id="XP_022997031.1"/>
    </source>
</evidence>
<feature type="zinc finger region" description="C3H1-type" evidence="5">
    <location>
        <begin position="417"/>
        <end position="445"/>
    </location>
</feature>
<protein>
    <submittedName>
        <fullName evidence="9">Zinc finger CCCH domain-containing protein 6-like isoform X1</fullName>
    </submittedName>
</protein>
<reference evidence="9" key="1">
    <citation type="submission" date="2025-08" db="UniProtKB">
        <authorList>
            <consortium name="RefSeq"/>
        </authorList>
    </citation>
    <scope>IDENTIFICATION</scope>
    <source>
        <tissue evidence="9">Young leaves</tissue>
    </source>
</reference>
<organism evidence="8 9">
    <name type="scientific">Cucurbita maxima</name>
    <name type="common">Pumpkin</name>
    <name type="synonym">Winter squash</name>
    <dbReference type="NCBI Taxonomy" id="3661"/>
    <lineage>
        <taxon>Eukaryota</taxon>
        <taxon>Viridiplantae</taxon>
        <taxon>Streptophyta</taxon>
        <taxon>Embryophyta</taxon>
        <taxon>Tracheophyta</taxon>
        <taxon>Spermatophyta</taxon>
        <taxon>Magnoliopsida</taxon>
        <taxon>eudicotyledons</taxon>
        <taxon>Gunneridae</taxon>
        <taxon>Pentapetalae</taxon>
        <taxon>rosids</taxon>
        <taxon>fabids</taxon>
        <taxon>Cucurbitales</taxon>
        <taxon>Cucurbitaceae</taxon>
        <taxon>Cucurbiteae</taxon>
        <taxon>Cucurbita</taxon>
    </lineage>
</organism>
<keyword evidence="1 5" id="KW-0479">Metal-binding</keyword>
<evidence type="ECO:0000256" key="4">
    <source>
        <dbReference type="ARBA" id="ARBA00023125"/>
    </source>
</evidence>
<evidence type="ECO:0000256" key="6">
    <source>
        <dbReference type="SAM" id="MobiDB-lite"/>
    </source>
</evidence>